<reference evidence="2 3" key="1">
    <citation type="journal article" date="2015" name="Genome Announc.">
        <title>Expanding the biotechnology potential of lactobacilli through comparative genomics of 213 strains and associated genera.</title>
        <authorList>
            <person name="Sun Z."/>
            <person name="Harris H.M."/>
            <person name="McCann A."/>
            <person name="Guo C."/>
            <person name="Argimon S."/>
            <person name="Zhang W."/>
            <person name="Yang X."/>
            <person name="Jeffery I.B."/>
            <person name="Cooney J.C."/>
            <person name="Kagawa T.F."/>
            <person name="Liu W."/>
            <person name="Song Y."/>
            <person name="Salvetti E."/>
            <person name="Wrobel A."/>
            <person name="Rasinkangas P."/>
            <person name="Parkhill J."/>
            <person name="Rea M.C."/>
            <person name="O'Sullivan O."/>
            <person name="Ritari J."/>
            <person name="Douillard F.P."/>
            <person name="Paul Ross R."/>
            <person name="Yang R."/>
            <person name="Briner A.E."/>
            <person name="Felis G.E."/>
            <person name="de Vos W.M."/>
            <person name="Barrangou R."/>
            <person name="Klaenhammer T.R."/>
            <person name="Caufield P.W."/>
            <person name="Cui Y."/>
            <person name="Zhang H."/>
            <person name="O'Toole P.W."/>
        </authorList>
    </citation>
    <scope>NUCLEOTIDE SEQUENCE [LARGE SCALE GENOMIC DNA]</scope>
    <source>
        <strain evidence="2 3">DSM 20509</strain>
    </source>
</reference>
<keyword evidence="3" id="KW-1185">Reference proteome</keyword>
<dbReference type="Proteomes" id="UP000051008">
    <property type="component" value="Unassembled WGS sequence"/>
</dbReference>
<dbReference type="RefSeq" id="WP_056976699.1">
    <property type="nucleotide sequence ID" value="NZ_AYYP01000032.1"/>
</dbReference>
<dbReference type="AlphaFoldDB" id="A0A0R2AIU5"/>
<dbReference type="InterPro" id="IPR049492">
    <property type="entry name" value="BD-FAE-like_dom"/>
</dbReference>
<name>A0A0R2AIU5_9LACO</name>
<dbReference type="OrthoDB" id="9815425at2"/>
<dbReference type="EMBL" id="AYYP01000032">
    <property type="protein sequence ID" value="KRM64411.1"/>
    <property type="molecule type" value="Genomic_DNA"/>
</dbReference>
<evidence type="ECO:0000313" key="2">
    <source>
        <dbReference type="EMBL" id="KRM64411.1"/>
    </source>
</evidence>
<dbReference type="SUPFAM" id="SSF53474">
    <property type="entry name" value="alpha/beta-Hydrolases"/>
    <property type="match status" value="1"/>
</dbReference>
<evidence type="ECO:0000313" key="3">
    <source>
        <dbReference type="Proteomes" id="UP000051008"/>
    </source>
</evidence>
<organism evidence="2 3">
    <name type="scientific">Ligilactobacillus agilis DSM 20509</name>
    <dbReference type="NCBI Taxonomy" id="1423718"/>
    <lineage>
        <taxon>Bacteria</taxon>
        <taxon>Bacillati</taxon>
        <taxon>Bacillota</taxon>
        <taxon>Bacilli</taxon>
        <taxon>Lactobacillales</taxon>
        <taxon>Lactobacillaceae</taxon>
        <taxon>Ligilactobacillus</taxon>
    </lineage>
</organism>
<dbReference type="InterPro" id="IPR029058">
    <property type="entry name" value="AB_hydrolase_fold"/>
</dbReference>
<accession>A0A0R2AIU5</accession>
<sequence length="255" mass="28978">MPSFTLNEPTLLQNPRLHLNLPYAFKSERALRLHLIEPATSKGHYPLIIFSAGTNFTNDDLSHYFYPLMQLAQQGFVIALVEVRPKDVAPFPAQTSDLLSASRYLLGHAYQYQIDPYRYFLWGHGASASYSSLLASLTATNQAFNDEDCRMQALNYQACICFGLTSLKPTSSYFANQSADLFSYWGKRDLKDNLYIQVGSEADNLFLNLDLLAHPSQKKSLVYYTPAKKALDDSFFSPYLINIVQNFLKQKVKKK</sequence>
<proteinExistence type="predicted"/>
<protein>
    <recommendedName>
        <fullName evidence="1">BD-FAE-like domain-containing protein</fullName>
    </recommendedName>
</protein>
<gene>
    <name evidence="2" type="ORF">FC14_GL001869</name>
</gene>
<comment type="caution">
    <text evidence="2">The sequence shown here is derived from an EMBL/GenBank/DDBJ whole genome shotgun (WGS) entry which is preliminary data.</text>
</comment>
<evidence type="ECO:0000259" key="1">
    <source>
        <dbReference type="Pfam" id="PF20434"/>
    </source>
</evidence>
<dbReference type="Pfam" id="PF20434">
    <property type="entry name" value="BD-FAE"/>
    <property type="match status" value="1"/>
</dbReference>
<dbReference type="PATRIC" id="fig|1423718.3.peg.1939"/>
<dbReference type="Gene3D" id="3.40.50.1820">
    <property type="entry name" value="alpha/beta hydrolase"/>
    <property type="match status" value="1"/>
</dbReference>
<feature type="domain" description="BD-FAE-like" evidence="1">
    <location>
        <begin position="35"/>
        <end position="167"/>
    </location>
</feature>